<dbReference type="PRINTS" id="PR00149">
    <property type="entry name" value="FUMRATELYASE"/>
</dbReference>
<organism evidence="4 5">
    <name type="scientific">Trebonia kvetii</name>
    <dbReference type="NCBI Taxonomy" id="2480626"/>
    <lineage>
        <taxon>Bacteria</taxon>
        <taxon>Bacillati</taxon>
        <taxon>Actinomycetota</taxon>
        <taxon>Actinomycetes</taxon>
        <taxon>Streptosporangiales</taxon>
        <taxon>Treboniaceae</taxon>
        <taxon>Trebonia</taxon>
    </lineage>
</organism>
<sequence length="434" mass="43910">MLAAEAGLARALERAGLVPAGAGAAVTAAAQAGELSTADRAEIAQSSGQTGNPVPGLARVLTRKVADPVARSAVHRGATSQDIIDTAAMLLAHDAMDAALADLRTAAAAAARLAEVHHGTLMIGRTLLQQAVPVTFGVVAAGWLAGLDSAIEWLSFVRDTRLAVQFGGAAGTLASLREDGVRVKALFAEELGLGDPPLPWHTERLRIIDVGATAARACAALSKIARDVILLAQTEVGEVAEGGELAAPNGAVRRGGSSAMPNKSNPVAAIAILGCAKQAPGLLATLVAAAEQEHQRAAGAWHAEWQPLGHLLQLTVSAAAWARDLVTHLTVDEQRMAANLARAGGLPLAERVTALLGESLGGPAAHDLVAGAAARSAASGVPLRDVLLATPQFVQKLSEAGIGQAQLDEALDPAGYLGAAQAFIAAALDAHAQG</sequence>
<keyword evidence="5" id="KW-1185">Reference proteome</keyword>
<accession>A0A6P2C2J7</accession>
<dbReference type="PROSITE" id="PS00163">
    <property type="entry name" value="FUMARATE_LYASES"/>
    <property type="match status" value="1"/>
</dbReference>
<evidence type="ECO:0000256" key="1">
    <source>
        <dbReference type="ARBA" id="ARBA00023239"/>
    </source>
</evidence>
<dbReference type="InterPro" id="IPR022761">
    <property type="entry name" value="Fumarate_lyase_N"/>
</dbReference>
<evidence type="ECO:0000313" key="4">
    <source>
        <dbReference type="EMBL" id="TVZ03713.1"/>
    </source>
</evidence>
<gene>
    <name evidence="4" type="ORF">EAS64_24135</name>
</gene>
<name>A0A6P2C2J7_9ACTN</name>
<proteinExistence type="inferred from homology"/>
<keyword evidence="1" id="KW-0456">Lyase</keyword>
<feature type="domain" description="Adenylosuccinate lyase C-terminal" evidence="3">
    <location>
        <begin position="344"/>
        <end position="428"/>
    </location>
</feature>
<dbReference type="Pfam" id="PF00206">
    <property type="entry name" value="Lyase_1"/>
    <property type="match status" value="1"/>
</dbReference>
<dbReference type="Gene3D" id="1.20.200.10">
    <property type="entry name" value="Fumarase/aspartase (Central domain)"/>
    <property type="match status" value="1"/>
</dbReference>
<dbReference type="GO" id="GO:0016829">
    <property type="term" value="F:lyase activity"/>
    <property type="evidence" value="ECO:0007669"/>
    <property type="project" value="UniProtKB-KW"/>
</dbReference>
<dbReference type="InterPro" id="IPR020557">
    <property type="entry name" value="Fumarate_lyase_CS"/>
</dbReference>
<dbReference type="PANTHER" id="PTHR43172">
    <property type="entry name" value="ADENYLOSUCCINATE LYASE"/>
    <property type="match status" value="1"/>
</dbReference>
<comment type="caution">
    <text evidence="4">The sequence shown here is derived from an EMBL/GenBank/DDBJ whole genome shotgun (WGS) entry which is preliminary data.</text>
</comment>
<dbReference type="PRINTS" id="PR00145">
    <property type="entry name" value="ARGSUCLYASE"/>
</dbReference>
<dbReference type="AlphaFoldDB" id="A0A6P2C2J7"/>
<dbReference type="Pfam" id="PF10397">
    <property type="entry name" value="ADSL_C"/>
    <property type="match status" value="1"/>
</dbReference>
<dbReference type="EMBL" id="RPFW01000004">
    <property type="protein sequence ID" value="TVZ03713.1"/>
    <property type="molecule type" value="Genomic_DNA"/>
</dbReference>
<keyword evidence="4" id="KW-0413">Isomerase</keyword>
<dbReference type="SMART" id="SM00998">
    <property type="entry name" value="ADSL_C"/>
    <property type="match status" value="1"/>
</dbReference>
<evidence type="ECO:0000313" key="5">
    <source>
        <dbReference type="Proteomes" id="UP000460272"/>
    </source>
</evidence>
<dbReference type="InterPro" id="IPR000362">
    <property type="entry name" value="Fumarate_lyase_fam"/>
</dbReference>
<reference evidence="4 5" key="1">
    <citation type="submission" date="2018-11" db="EMBL/GenBank/DDBJ databases">
        <title>Trebonia kvetii gen.nov., sp.nov., a novel acidophilic actinobacterium, and proposal of the new actinobacterial family Treboniaceae fam. nov.</title>
        <authorList>
            <person name="Rapoport D."/>
            <person name="Sagova-Mareckova M."/>
            <person name="Sedlacek I."/>
            <person name="Provaznik J."/>
            <person name="Kralova S."/>
            <person name="Pavlinic D."/>
            <person name="Benes V."/>
            <person name="Kopecky J."/>
        </authorList>
    </citation>
    <scope>NUCLEOTIDE SEQUENCE [LARGE SCALE GENOMIC DNA]</scope>
    <source>
        <strain evidence="4 5">15Tr583</strain>
    </source>
</reference>
<dbReference type="Proteomes" id="UP000460272">
    <property type="component" value="Unassembled WGS sequence"/>
</dbReference>
<dbReference type="PANTHER" id="PTHR43172:SF2">
    <property type="entry name" value="ADENYLOSUCCINATE LYASE C-TERMINAL DOMAIN-CONTAINING PROTEIN"/>
    <property type="match status" value="1"/>
</dbReference>
<evidence type="ECO:0000259" key="3">
    <source>
        <dbReference type="SMART" id="SM00998"/>
    </source>
</evidence>
<comment type="similarity">
    <text evidence="2">Belongs to the class-II fumarase/aspartase family.</text>
</comment>
<dbReference type="OrthoDB" id="9768878at2"/>
<dbReference type="GO" id="GO:0016853">
    <property type="term" value="F:isomerase activity"/>
    <property type="evidence" value="ECO:0007669"/>
    <property type="project" value="UniProtKB-KW"/>
</dbReference>
<dbReference type="InterPro" id="IPR019468">
    <property type="entry name" value="AdenyloSucc_lyase_C"/>
</dbReference>
<dbReference type="InterPro" id="IPR008948">
    <property type="entry name" value="L-Aspartase-like"/>
</dbReference>
<dbReference type="Gene3D" id="1.10.40.30">
    <property type="entry name" value="Fumarase/aspartase (C-terminal domain)"/>
    <property type="match status" value="1"/>
</dbReference>
<protein>
    <submittedName>
        <fullName evidence="4">3-carboxy-cis,cis-muconate cycloisomerase</fullName>
    </submittedName>
</protein>
<evidence type="ECO:0000256" key="2">
    <source>
        <dbReference type="ARBA" id="ARBA00034772"/>
    </source>
</evidence>
<dbReference type="SUPFAM" id="SSF48557">
    <property type="entry name" value="L-aspartase-like"/>
    <property type="match status" value="1"/>
</dbReference>